<organism evidence="1 2">
    <name type="scientific">Bradyrhizobium quebecense</name>
    <dbReference type="NCBI Taxonomy" id="2748629"/>
    <lineage>
        <taxon>Bacteria</taxon>
        <taxon>Pseudomonadati</taxon>
        <taxon>Pseudomonadota</taxon>
        <taxon>Alphaproteobacteria</taxon>
        <taxon>Hyphomicrobiales</taxon>
        <taxon>Nitrobacteraceae</taxon>
        <taxon>Bradyrhizobium</taxon>
    </lineage>
</organism>
<evidence type="ECO:0000313" key="2">
    <source>
        <dbReference type="Proteomes" id="UP000692816"/>
    </source>
</evidence>
<gene>
    <name evidence="1" type="ORF">J4P68_0038545</name>
</gene>
<accession>A0ACD3V8Z0</accession>
<dbReference type="EMBL" id="CP088282">
    <property type="protein sequence ID" value="UGY02906.1"/>
    <property type="molecule type" value="Genomic_DNA"/>
</dbReference>
<evidence type="ECO:0000313" key="1">
    <source>
        <dbReference type="EMBL" id="UGY02906.1"/>
    </source>
</evidence>
<reference evidence="1 2" key="1">
    <citation type="journal article" date="2021" name="Int. J. Syst. Evol. Microbiol.">
        <title>Bradyrhizobium septentrionale sp. nov. (sv. septentrionale) and Bradyrhizobium quebecense sp. nov. (sv. septentrionale) associated with legumes native to Canada possess rearranged symbiosis genes and numerous insertion sequences.</title>
        <authorList>
            <person name="Bromfield E.S.P."/>
            <person name="Cloutier S."/>
        </authorList>
    </citation>
    <scope>NUCLEOTIDE SEQUENCE [LARGE SCALE GENOMIC DNA]</scope>
    <source>
        <strain evidence="1 2">12S5</strain>
    </source>
</reference>
<sequence>MKVLLGYRVGKAQARPKPRRGGAGTWRFRDHIAAVEQSLDGFIDLVGRKLSPELVRELGDAASICTDCRRQRAIELAMEKELSIFGIEADNIRRQHVGREIRCELQNVVVGALGGFAWQRVSFLCSLWVDH</sequence>
<dbReference type="Proteomes" id="UP000692816">
    <property type="component" value="Chromosome"/>
</dbReference>
<name>A0ACD3V8Z0_9BRAD</name>
<protein>
    <submittedName>
        <fullName evidence="1">Uncharacterized protein</fullName>
    </submittedName>
</protein>
<keyword evidence="2" id="KW-1185">Reference proteome</keyword>
<proteinExistence type="predicted"/>